<organism evidence="2 3">
    <name type="scientific">Actinomadura barringtoniae</name>
    <dbReference type="NCBI Taxonomy" id="1427535"/>
    <lineage>
        <taxon>Bacteria</taxon>
        <taxon>Bacillati</taxon>
        <taxon>Actinomycetota</taxon>
        <taxon>Actinomycetes</taxon>
        <taxon>Streptosporangiales</taxon>
        <taxon>Thermomonosporaceae</taxon>
        <taxon>Actinomadura</taxon>
    </lineage>
</organism>
<gene>
    <name evidence="2" type="ORF">J4573_33165</name>
</gene>
<comment type="caution">
    <text evidence="2">The sequence shown here is derived from an EMBL/GenBank/DDBJ whole genome shotgun (WGS) entry which is preliminary data.</text>
</comment>
<dbReference type="EMBL" id="JAGEOJ010000014">
    <property type="protein sequence ID" value="MBO2451978.1"/>
    <property type="molecule type" value="Genomic_DNA"/>
</dbReference>
<proteinExistence type="predicted"/>
<reference evidence="2" key="1">
    <citation type="submission" date="2021-03" db="EMBL/GenBank/DDBJ databases">
        <authorList>
            <person name="Kanchanasin P."/>
            <person name="Saeng-In P."/>
            <person name="Phongsopitanun W."/>
            <person name="Yuki M."/>
            <person name="Kudo T."/>
            <person name="Ohkuma M."/>
            <person name="Tanasupawat S."/>
        </authorList>
    </citation>
    <scope>NUCLEOTIDE SEQUENCE</scope>
    <source>
        <strain evidence="2">GKU 128</strain>
    </source>
</reference>
<accession>A0A939PGS3</accession>
<feature type="region of interest" description="Disordered" evidence="1">
    <location>
        <begin position="1"/>
        <end position="70"/>
    </location>
</feature>
<dbReference type="AlphaFoldDB" id="A0A939PGS3"/>
<dbReference type="Proteomes" id="UP000669179">
    <property type="component" value="Unassembled WGS sequence"/>
</dbReference>
<evidence type="ECO:0000313" key="2">
    <source>
        <dbReference type="EMBL" id="MBO2451978.1"/>
    </source>
</evidence>
<name>A0A939PGS3_9ACTN</name>
<evidence type="ECO:0000313" key="3">
    <source>
        <dbReference type="Proteomes" id="UP000669179"/>
    </source>
</evidence>
<evidence type="ECO:0000256" key="1">
    <source>
        <dbReference type="SAM" id="MobiDB-lite"/>
    </source>
</evidence>
<protein>
    <submittedName>
        <fullName evidence="2">Uncharacterized protein</fullName>
    </submittedName>
</protein>
<dbReference type="RefSeq" id="WP_208259862.1">
    <property type="nucleotide sequence ID" value="NZ_JAGEOJ010000014.1"/>
</dbReference>
<feature type="compositionally biased region" description="Polar residues" evidence="1">
    <location>
        <begin position="21"/>
        <end position="33"/>
    </location>
</feature>
<sequence>MPATPTIEPSHTRPRLPARAPSTTIPPRTTSANPAERMNGLDWSASRASSPDGMPVNRNRTGSRYGFIPPSHGRKALIIIATPAASARKRPSVRT</sequence>
<keyword evidence="3" id="KW-1185">Reference proteome</keyword>